<accession>A0AAD9CYH5</accession>
<feature type="compositionally biased region" description="Basic and acidic residues" evidence="1">
    <location>
        <begin position="139"/>
        <end position="157"/>
    </location>
</feature>
<name>A0AAD9CYH5_PAPLA</name>
<evidence type="ECO:0008006" key="4">
    <source>
        <dbReference type="Google" id="ProtNLM"/>
    </source>
</evidence>
<dbReference type="Proteomes" id="UP001182556">
    <property type="component" value="Unassembled WGS sequence"/>
</dbReference>
<evidence type="ECO:0000313" key="3">
    <source>
        <dbReference type="Proteomes" id="UP001182556"/>
    </source>
</evidence>
<reference evidence="2" key="1">
    <citation type="submission" date="2023-02" db="EMBL/GenBank/DDBJ databases">
        <title>Identification and recombinant expression of a fungal hydrolase from Papiliotrema laurentii that hydrolyzes apple cutin and clears colloidal polyester polyurethane.</title>
        <authorList>
            <consortium name="DOE Joint Genome Institute"/>
            <person name="Roman V.A."/>
            <person name="Bojanowski C."/>
            <person name="Crable B.R."/>
            <person name="Wagner D.N."/>
            <person name="Hung C.S."/>
            <person name="Nadeau L.J."/>
            <person name="Schratz L."/>
            <person name="Haridas S."/>
            <person name="Pangilinan J."/>
            <person name="Lipzen A."/>
            <person name="Na H."/>
            <person name="Yan M."/>
            <person name="Ng V."/>
            <person name="Grigoriev I.V."/>
            <person name="Spatafora J.W."/>
            <person name="Barlow D."/>
            <person name="Biffinger J."/>
            <person name="Kelley-Loughnane N."/>
            <person name="Varaljay V.A."/>
            <person name="Crookes-Goodson W.J."/>
        </authorList>
    </citation>
    <scope>NUCLEOTIDE SEQUENCE</scope>
    <source>
        <strain evidence="2">5307AH</strain>
    </source>
</reference>
<evidence type="ECO:0000256" key="1">
    <source>
        <dbReference type="SAM" id="MobiDB-lite"/>
    </source>
</evidence>
<proteinExistence type="predicted"/>
<keyword evidence="3" id="KW-1185">Reference proteome</keyword>
<dbReference type="AlphaFoldDB" id="A0AAD9CYH5"/>
<dbReference type="PANTHER" id="PTHR40460">
    <property type="entry name" value="CHROMOSOME 1, WHOLE GENOME SHOTGUN SEQUENCE"/>
    <property type="match status" value="1"/>
</dbReference>
<gene>
    <name evidence="2" type="ORF">DB88DRAFT_540482</name>
</gene>
<dbReference type="PANTHER" id="PTHR40460:SF1">
    <property type="entry name" value="CSBD-LIKE DOMAIN-CONTAINING PROTEIN"/>
    <property type="match status" value="1"/>
</dbReference>
<evidence type="ECO:0000313" key="2">
    <source>
        <dbReference type="EMBL" id="KAK1924436.1"/>
    </source>
</evidence>
<dbReference type="EMBL" id="JAODAN010000005">
    <property type="protein sequence ID" value="KAK1924436.1"/>
    <property type="molecule type" value="Genomic_DNA"/>
</dbReference>
<protein>
    <recommendedName>
        <fullName evidence="4">CsbD-like domain-containing protein</fullName>
    </recommendedName>
</protein>
<organism evidence="2 3">
    <name type="scientific">Papiliotrema laurentii</name>
    <name type="common">Cryptococcus laurentii</name>
    <dbReference type="NCBI Taxonomy" id="5418"/>
    <lineage>
        <taxon>Eukaryota</taxon>
        <taxon>Fungi</taxon>
        <taxon>Dikarya</taxon>
        <taxon>Basidiomycota</taxon>
        <taxon>Agaricomycotina</taxon>
        <taxon>Tremellomycetes</taxon>
        <taxon>Tremellales</taxon>
        <taxon>Rhynchogastremaceae</taxon>
        <taxon>Papiliotrema</taxon>
    </lineage>
</organism>
<feature type="region of interest" description="Disordered" evidence="1">
    <location>
        <begin position="138"/>
        <end position="157"/>
    </location>
</feature>
<sequence>MSQEEQQPNPSELTGNITNLQGQAYSAIGSVIGGDTGAAWTQSGEELQRQGQTEINNAKTKQAVESTVDGASAKIKSAFGYVTGDQEKQNEGNLENEKAQWKYKHATSEGVLDSVPVPSAEGVKGKLQSVQGMVTGDQELQKEGNMRAEKAAWKDGV</sequence>
<comment type="caution">
    <text evidence="2">The sequence shown here is derived from an EMBL/GenBank/DDBJ whole genome shotgun (WGS) entry which is preliminary data.</text>
</comment>